<evidence type="ECO:0000313" key="3">
    <source>
        <dbReference type="Proteomes" id="UP000634136"/>
    </source>
</evidence>
<organism evidence="2 3">
    <name type="scientific">Senna tora</name>
    <dbReference type="NCBI Taxonomy" id="362788"/>
    <lineage>
        <taxon>Eukaryota</taxon>
        <taxon>Viridiplantae</taxon>
        <taxon>Streptophyta</taxon>
        <taxon>Embryophyta</taxon>
        <taxon>Tracheophyta</taxon>
        <taxon>Spermatophyta</taxon>
        <taxon>Magnoliopsida</taxon>
        <taxon>eudicotyledons</taxon>
        <taxon>Gunneridae</taxon>
        <taxon>Pentapetalae</taxon>
        <taxon>rosids</taxon>
        <taxon>fabids</taxon>
        <taxon>Fabales</taxon>
        <taxon>Fabaceae</taxon>
        <taxon>Caesalpinioideae</taxon>
        <taxon>Cassia clade</taxon>
        <taxon>Senna</taxon>
    </lineage>
</organism>
<dbReference type="EMBL" id="JAAIUW010000005">
    <property type="protein sequence ID" value="KAF7833001.1"/>
    <property type="molecule type" value="Genomic_DNA"/>
</dbReference>
<evidence type="ECO:0000259" key="1">
    <source>
        <dbReference type="Pfam" id="PF26138"/>
    </source>
</evidence>
<proteinExistence type="predicted"/>
<dbReference type="InterPro" id="IPR058353">
    <property type="entry name" value="DUF8040"/>
</dbReference>
<gene>
    <name evidence="2" type="ORF">G2W53_015334</name>
</gene>
<accession>A0A834WV20</accession>
<dbReference type="Pfam" id="PF26138">
    <property type="entry name" value="DUF8040"/>
    <property type="match status" value="1"/>
</dbReference>
<keyword evidence="3" id="KW-1185">Reference proteome</keyword>
<feature type="domain" description="DUF8040" evidence="1">
    <location>
        <begin position="19"/>
        <end position="84"/>
    </location>
</feature>
<protein>
    <submittedName>
        <fullName evidence="2">Protein ALP1-like</fullName>
    </submittedName>
</protein>
<evidence type="ECO:0000313" key="2">
    <source>
        <dbReference type="EMBL" id="KAF7833001.1"/>
    </source>
</evidence>
<dbReference type="Proteomes" id="UP000634136">
    <property type="component" value="Unassembled WGS sequence"/>
</dbReference>
<comment type="caution">
    <text evidence="2">The sequence shown here is derived from an EMBL/GenBank/DDBJ whole genome shotgun (WGS) entry which is preliminary data.</text>
</comment>
<dbReference type="OrthoDB" id="908718at2759"/>
<sequence>MRRISPRSYTLNFEAKQAHLRSIVYASDTTCYNQTRMNRGTIDRLCGMLDNIRGLRSSRNMLVDEQVAIFLHILSHQSRWQMIQPMTGGNGSRDASVHSMGPTLELESRYKTNQDIEIERVKSLLMSLSQVLQYAIKKLNGLKVNITKLIRVSPTVKDFEPLIEDNDTI</sequence>
<reference evidence="2" key="1">
    <citation type="submission" date="2020-09" db="EMBL/GenBank/DDBJ databases">
        <title>Genome-Enabled Discovery of Anthraquinone Biosynthesis in Senna tora.</title>
        <authorList>
            <person name="Kang S.-H."/>
            <person name="Pandey R.P."/>
            <person name="Lee C.-M."/>
            <person name="Sim J.-S."/>
            <person name="Jeong J.-T."/>
            <person name="Choi B.-S."/>
            <person name="Jung M."/>
            <person name="Ginzburg D."/>
            <person name="Zhao K."/>
            <person name="Won S.Y."/>
            <person name="Oh T.-J."/>
            <person name="Yu Y."/>
            <person name="Kim N.-H."/>
            <person name="Lee O.R."/>
            <person name="Lee T.-H."/>
            <person name="Bashyal P."/>
            <person name="Kim T.-S."/>
            <person name="Lee W.-H."/>
            <person name="Kawkins C."/>
            <person name="Kim C.-K."/>
            <person name="Kim J.S."/>
            <person name="Ahn B.O."/>
            <person name="Rhee S.Y."/>
            <person name="Sohng J.K."/>
        </authorList>
    </citation>
    <scope>NUCLEOTIDE SEQUENCE</scope>
    <source>
        <tissue evidence="2">Leaf</tissue>
    </source>
</reference>
<name>A0A834WV20_9FABA</name>
<dbReference type="AlphaFoldDB" id="A0A834WV20"/>